<dbReference type="EMBL" id="RYZI01000277">
    <property type="protein sequence ID" value="RWA07170.1"/>
    <property type="molecule type" value="Genomic_DNA"/>
</dbReference>
<sequence>MDSFNAFTSTLGTSLVLYVSYKLLDTARLYLRPSSLHRYRYTDASGQRSWALVTGSSSGIGKCLAFELAGHGFNIVLHGRNPSKLEAVRDELQATSPNTSVRILVADASQCHRPEAVDFERIRDELASLHLTVLINCAGSGPIPAFGALETYGRDVILDNLHLNAAFSPLLTAALLPILRGQYRKPTEHLGNGTVAEESPAGPRPRGRPALVINIGSVTDDGFPLVSFYSAGKAASHTLHKALAREAALGGWSDVEIMSHRIGAVTGVSHMQAPPTLFRPDARTIAKAILARTGCGRKSVVPYWPHALLQVFLGALPVSMVDRTINKAMRRVRDEEAKKKE</sequence>
<protein>
    <submittedName>
        <fullName evidence="4">Uncharacterized protein</fullName>
    </submittedName>
</protein>
<comment type="similarity">
    <text evidence="1 3">Belongs to the short-chain dehydrogenases/reductases (SDR) family.</text>
</comment>
<dbReference type="GO" id="GO:0005783">
    <property type="term" value="C:endoplasmic reticulum"/>
    <property type="evidence" value="ECO:0007669"/>
    <property type="project" value="TreeGrafter"/>
</dbReference>
<evidence type="ECO:0000256" key="3">
    <source>
        <dbReference type="RuleBase" id="RU000363"/>
    </source>
</evidence>
<dbReference type="PRINTS" id="PR00080">
    <property type="entry name" value="SDRFAMILY"/>
</dbReference>
<proteinExistence type="inferred from homology"/>
<dbReference type="InterPro" id="IPR036291">
    <property type="entry name" value="NAD(P)-bd_dom_sf"/>
</dbReference>
<dbReference type="Gene3D" id="3.40.50.720">
    <property type="entry name" value="NAD(P)-binding Rossmann-like Domain"/>
    <property type="match status" value="1"/>
</dbReference>
<organism evidence="4 5">
    <name type="scientific">Xylaria grammica</name>
    <dbReference type="NCBI Taxonomy" id="363999"/>
    <lineage>
        <taxon>Eukaryota</taxon>
        <taxon>Fungi</taxon>
        <taxon>Dikarya</taxon>
        <taxon>Ascomycota</taxon>
        <taxon>Pezizomycotina</taxon>
        <taxon>Sordariomycetes</taxon>
        <taxon>Xylariomycetidae</taxon>
        <taxon>Xylariales</taxon>
        <taxon>Xylariaceae</taxon>
        <taxon>Xylaria</taxon>
    </lineage>
</organism>
<dbReference type="PANTHER" id="PTHR43899">
    <property type="entry name" value="RH59310P"/>
    <property type="match status" value="1"/>
</dbReference>
<dbReference type="PRINTS" id="PR00081">
    <property type="entry name" value="GDHRDH"/>
</dbReference>
<reference evidence="4 5" key="1">
    <citation type="submission" date="2018-12" db="EMBL/GenBank/DDBJ databases">
        <title>Draft genome sequence of Xylaria grammica IHI A82.</title>
        <authorList>
            <person name="Buettner E."/>
            <person name="Kellner H."/>
        </authorList>
    </citation>
    <scope>NUCLEOTIDE SEQUENCE [LARGE SCALE GENOMIC DNA]</scope>
    <source>
        <strain evidence="4 5">IHI A82</strain>
    </source>
</reference>
<keyword evidence="2" id="KW-0560">Oxidoreductase</keyword>
<evidence type="ECO:0000313" key="4">
    <source>
        <dbReference type="EMBL" id="RWA07170.1"/>
    </source>
</evidence>
<dbReference type="InterPro" id="IPR002347">
    <property type="entry name" value="SDR_fam"/>
</dbReference>
<dbReference type="InterPro" id="IPR051019">
    <property type="entry name" value="VLCFA-Steroid_DH"/>
</dbReference>
<name>A0A439CYE3_9PEZI</name>
<evidence type="ECO:0000256" key="1">
    <source>
        <dbReference type="ARBA" id="ARBA00006484"/>
    </source>
</evidence>
<dbReference type="Proteomes" id="UP000286045">
    <property type="component" value="Unassembled WGS sequence"/>
</dbReference>
<comment type="caution">
    <text evidence="4">The sequence shown here is derived from an EMBL/GenBank/DDBJ whole genome shotgun (WGS) entry which is preliminary data.</text>
</comment>
<dbReference type="AlphaFoldDB" id="A0A439CYE3"/>
<dbReference type="SUPFAM" id="SSF51735">
    <property type="entry name" value="NAD(P)-binding Rossmann-fold domains"/>
    <property type="match status" value="1"/>
</dbReference>
<dbReference type="STRING" id="363999.A0A439CYE3"/>
<dbReference type="GO" id="GO:0016491">
    <property type="term" value="F:oxidoreductase activity"/>
    <property type="evidence" value="ECO:0007669"/>
    <property type="project" value="UniProtKB-KW"/>
</dbReference>
<keyword evidence="5" id="KW-1185">Reference proteome</keyword>
<evidence type="ECO:0000313" key="5">
    <source>
        <dbReference type="Proteomes" id="UP000286045"/>
    </source>
</evidence>
<accession>A0A439CYE3</accession>
<dbReference type="PANTHER" id="PTHR43899:SF13">
    <property type="entry name" value="RH59310P"/>
    <property type="match status" value="1"/>
</dbReference>
<dbReference type="Pfam" id="PF00106">
    <property type="entry name" value="adh_short"/>
    <property type="match status" value="1"/>
</dbReference>
<gene>
    <name evidence="4" type="ORF">EKO27_g7935</name>
</gene>
<evidence type="ECO:0000256" key="2">
    <source>
        <dbReference type="ARBA" id="ARBA00023002"/>
    </source>
</evidence>